<name>A0A2N5WX64_9GAMM</name>
<dbReference type="Proteomes" id="UP000235005">
    <property type="component" value="Unassembled WGS sequence"/>
</dbReference>
<gene>
    <name evidence="2" type="ORF">C0039_19840</name>
</gene>
<dbReference type="AlphaFoldDB" id="A0A2N5WX64"/>
<dbReference type="RefSeq" id="WP_101519086.1">
    <property type="nucleotide sequence ID" value="NZ_PKUS01000046.1"/>
</dbReference>
<keyword evidence="1" id="KW-1133">Transmembrane helix</keyword>
<evidence type="ECO:0000256" key="1">
    <source>
        <dbReference type="SAM" id="Phobius"/>
    </source>
</evidence>
<protein>
    <recommendedName>
        <fullName evidence="4">DUF3302 domain-containing protein</fullName>
    </recommendedName>
</protein>
<dbReference type="EMBL" id="PKUS01000046">
    <property type="protein sequence ID" value="PLW66832.1"/>
    <property type="molecule type" value="Genomic_DNA"/>
</dbReference>
<comment type="caution">
    <text evidence="2">The sequence shown here is derived from an EMBL/GenBank/DDBJ whole genome shotgun (WGS) entry which is preliminary data.</text>
</comment>
<dbReference type="Pfam" id="PF11742">
    <property type="entry name" value="DUF3302"/>
    <property type="match status" value="1"/>
</dbReference>
<sequence length="94" mass="10006">MLDIFALIVLGVICAAAIWLIVMIGNIPGNIARAAEHPQADAISVLAWIGLLTAGIGWFVALVWSKTKPITASAALEQRVAELEKQLQSQEVDA</sequence>
<evidence type="ECO:0000313" key="3">
    <source>
        <dbReference type="Proteomes" id="UP000235005"/>
    </source>
</evidence>
<reference evidence="2 3" key="1">
    <citation type="submission" date="2018-01" db="EMBL/GenBank/DDBJ databases">
        <title>The draft genome sequence of Halioglobus lutimaris HF004.</title>
        <authorList>
            <person name="Du Z.-J."/>
            <person name="Shi M.-J."/>
        </authorList>
    </citation>
    <scope>NUCLEOTIDE SEQUENCE [LARGE SCALE GENOMIC DNA]</scope>
    <source>
        <strain evidence="2 3">HF004</strain>
    </source>
</reference>
<feature type="transmembrane region" description="Helical" evidence="1">
    <location>
        <begin position="44"/>
        <end position="64"/>
    </location>
</feature>
<dbReference type="OrthoDB" id="5741122at2"/>
<keyword evidence="1" id="KW-0812">Transmembrane</keyword>
<organism evidence="2 3">
    <name type="scientific">Pseudohalioglobus lutimaris</name>
    <dbReference type="NCBI Taxonomy" id="1737061"/>
    <lineage>
        <taxon>Bacteria</taxon>
        <taxon>Pseudomonadati</taxon>
        <taxon>Pseudomonadota</taxon>
        <taxon>Gammaproteobacteria</taxon>
        <taxon>Cellvibrionales</taxon>
        <taxon>Halieaceae</taxon>
        <taxon>Pseudohalioglobus</taxon>
    </lineage>
</organism>
<evidence type="ECO:0000313" key="2">
    <source>
        <dbReference type="EMBL" id="PLW66832.1"/>
    </source>
</evidence>
<accession>A0A2N5WX64</accession>
<evidence type="ECO:0008006" key="4">
    <source>
        <dbReference type="Google" id="ProtNLM"/>
    </source>
</evidence>
<keyword evidence="3" id="KW-1185">Reference proteome</keyword>
<dbReference type="InterPro" id="IPR011223">
    <property type="entry name" value="UCP028770"/>
</dbReference>
<keyword evidence="1" id="KW-0472">Membrane</keyword>
<proteinExistence type="predicted"/>